<dbReference type="EMBL" id="WEHX01000001">
    <property type="protein sequence ID" value="KAB7663287.1"/>
    <property type="molecule type" value="Genomic_DNA"/>
</dbReference>
<protein>
    <recommendedName>
        <fullName evidence="3">SPOR domain-containing protein</fullName>
    </recommendedName>
</protein>
<gene>
    <name evidence="1" type="ORF">GBM95_00115</name>
</gene>
<sequence length="242" mass="26476">MRVLAVILVFVAAVLTALLVMNSDEKVLRTVPASSNAAVDGVTLAKPVTVAVPESVQAEGSSGTDKEAGELISRAIPLFETAESKLPPPEDAVCLRFGPILEKNLKKLRNSLERIGWMDRVQIKSADLAERIVYAGPYSTEAKAAKALEKLVQEGLRKGKLFALDEKGWGIEIARTPERLQAENWAREAANAWALKNVIVMEHNPREGYVELVFPNISQDENKLLIKTFKGREGGKFSACQP</sequence>
<evidence type="ECO:0000313" key="1">
    <source>
        <dbReference type="EMBL" id="KAB7663287.1"/>
    </source>
</evidence>
<proteinExistence type="predicted"/>
<dbReference type="AlphaFoldDB" id="A0A6I1ERQ7"/>
<comment type="caution">
    <text evidence="1">The sequence shown here is derived from an EMBL/GenBank/DDBJ whole genome shotgun (WGS) entry which is preliminary data.</text>
</comment>
<evidence type="ECO:0008006" key="3">
    <source>
        <dbReference type="Google" id="ProtNLM"/>
    </source>
</evidence>
<organism evidence="1 2">
    <name type="scientific">Sutterella seckii</name>
    <dbReference type="NCBI Taxonomy" id="1944635"/>
    <lineage>
        <taxon>Bacteria</taxon>
        <taxon>Pseudomonadati</taxon>
        <taxon>Pseudomonadota</taxon>
        <taxon>Betaproteobacteria</taxon>
        <taxon>Burkholderiales</taxon>
        <taxon>Sutterellaceae</taxon>
        <taxon>Sutterella</taxon>
    </lineage>
</organism>
<accession>A0A6I1ERQ7</accession>
<name>A0A6I1ERQ7_9BURK</name>
<dbReference type="Proteomes" id="UP000430564">
    <property type="component" value="Unassembled WGS sequence"/>
</dbReference>
<dbReference type="OrthoDB" id="2055370at2"/>
<evidence type="ECO:0000313" key="2">
    <source>
        <dbReference type="Proteomes" id="UP000430564"/>
    </source>
</evidence>
<dbReference type="RefSeq" id="WP_152157223.1">
    <property type="nucleotide sequence ID" value="NZ_WEHX01000001.1"/>
</dbReference>
<reference evidence="1 2" key="1">
    <citation type="submission" date="2019-10" db="EMBL/GenBank/DDBJ databases">
        <title>Genome diversity of Sutterella seckii.</title>
        <authorList>
            <person name="Chaplin A.V."/>
            <person name="Sokolova S.R."/>
            <person name="Mosin K.A."/>
            <person name="Ivanova E.L."/>
            <person name="Kochetkova T.O."/>
            <person name="Goltsov A.Y."/>
            <person name="Trofimov D.Y."/>
            <person name="Efimov B.A."/>
        </authorList>
    </citation>
    <scope>NUCLEOTIDE SEQUENCE [LARGE SCALE GENOMIC DNA]</scope>
    <source>
        <strain evidence="1 2">ASD393</strain>
    </source>
</reference>